<accession>A0A173QT80</accession>
<dbReference type="AlphaFoldDB" id="A0A173QT80"/>
<evidence type="ECO:0000313" key="4">
    <source>
        <dbReference type="EMBL" id="CUO24089.1"/>
    </source>
</evidence>
<evidence type="ECO:0000313" key="5">
    <source>
        <dbReference type="EMBL" id="CUO54246.1"/>
    </source>
</evidence>
<dbReference type="EMBL" id="CYYM01000018">
    <property type="protein sequence ID" value="CUO54246.1"/>
    <property type="molecule type" value="Genomic_DNA"/>
</dbReference>
<evidence type="ECO:0000256" key="1">
    <source>
        <dbReference type="ARBA" id="ARBA00022801"/>
    </source>
</evidence>
<dbReference type="InterPro" id="IPR052016">
    <property type="entry name" value="Bact_Sigma-Reg"/>
</dbReference>
<dbReference type="EMBL" id="CYYY01000017">
    <property type="protein sequence ID" value="CUO24089.1"/>
    <property type="molecule type" value="Genomic_DNA"/>
</dbReference>
<dbReference type="EMBL" id="JAAIOD010000013">
    <property type="protein sequence ID" value="NSE58497.1"/>
    <property type="molecule type" value="Genomic_DNA"/>
</dbReference>
<dbReference type="Pfam" id="PF07228">
    <property type="entry name" value="SpoIIE"/>
    <property type="match status" value="1"/>
</dbReference>
<dbReference type="Proteomes" id="UP000095597">
    <property type="component" value="Unassembled WGS sequence"/>
</dbReference>
<evidence type="ECO:0000313" key="8">
    <source>
        <dbReference type="EMBL" id="NSE58497.1"/>
    </source>
</evidence>
<dbReference type="Proteomes" id="UP000095439">
    <property type="component" value="Unassembled WGS sequence"/>
</dbReference>
<dbReference type="Proteomes" id="UP000095380">
    <property type="component" value="Unassembled WGS sequence"/>
</dbReference>
<dbReference type="GO" id="GO:0004722">
    <property type="term" value="F:protein serine/threonine phosphatase activity"/>
    <property type="evidence" value="ECO:0007669"/>
    <property type="project" value="UniProtKB-EC"/>
</dbReference>
<dbReference type="Pfam" id="PF19732">
    <property type="entry name" value="SpoIIE_N"/>
    <property type="match status" value="1"/>
</dbReference>
<dbReference type="InterPro" id="IPR036457">
    <property type="entry name" value="PPM-type-like_dom_sf"/>
</dbReference>
<dbReference type="PANTHER" id="PTHR43156:SF2">
    <property type="entry name" value="STAGE II SPORULATION PROTEIN E"/>
    <property type="match status" value="1"/>
</dbReference>
<gene>
    <name evidence="3" type="primary">spoIIE</name>
    <name evidence="5" type="ORF">ERS852408_02395</name>
    <name evidence="4" type="ORF">ERS852423_02669</name>
    <name evidence="3" type="ORF">ERS852573_00021</name>
    <name evidence="8" type="ORF">G4332_10280</name>
    <name evidence="7" type="ORF">GT565_11300</name>
    <name evidence="6" type="ORF">GT576_11115</name>
</gene>
<evidence type="ECO:0000313" key="6">
    <source>
        <dbReference type="EMBL" id="MZK10872.1"/>
    </source>
</evidence>
<dbReference type="Proteomes" id="UP000449249">
    <property type="component" value="Unassembled WGS sequence"/>
</dbReference>
<dbReference type="Gene3D" id="3.60.40.10">
    <property type="entry name" value="PPM-type phosphatase domain"/>
    <property type="match status" value="1"/>
</dbReference>
<reference evidence="12 13" key="2">
    <citation type="journal article" date="2019" name="Nat. Med.">
        <title>A library of human gut bacterial isolates paired with longitudinal multiomics data enables mechanistic microbiome research.</title>
        <authorList>
            <person name="Poyet M."/>
            <person name="Groussin M."/>
            <person name="Gibbons S.M."/>
            <person name="Avila-Pacheco J."/>
            <person name="Jiang X."/>
            <person name="Kearney S.M."/>
            <person name="Perrotta A.R."/>
            <person name="Berdy B."/>
            <person name="Zhao S."/>
            <person name="Lieberman T.D."/>
            <person name="Swanson P.K."/>
            <person name="Smith M."/>
            <person name="Roesemann S."/>
            <person name="Alexander J.E."/>
            <person name="Rich S.A."/>
            <person name="Livny J."/>
            <person name="Vlamakis H."/>
            <person name="Clish C."/>
            <person name="Bullock K."/>
            <person name="Deik A."/>
            <person name="Scott J."/>
            <person name="Pierce K.A."/>
            <person name="Xavier R.J."/>
            <person name="Alm E.J."/>
        </authorList>
    </citation>
    <scope>NUCLEOTIDE SEQUENCE [LARGE SCALE GENOMIC DNA]</scope>
    <source>
        <strain evidence="6 13">BIOML-A1</strain>
        <strain evidence="7 12">BIOML-A7</strain>
    </source>
</reference>
<dbReference type="OrthoDB" id="9763774at2"/>
<dbReference type="SMART" id="SM00331">
    <property type="entry name" value="PP2C_SIG"/>
    <property type="match status" value="1"/>
</dbReference>
<dbReference type="RefSeq" id="WP_022415305.1">
    <property type="nucleotide sequence ID" value="NZ_CABIWY010000017.1"/>
</dbReference>
<dbReference type="EMBL" id="WWSH01000008">
    <property type="protein sequence ID" value="MZK10872.1"/>
    <property type="molecule type" value="Genomic_DNA"/>
</dbReference>
<evidence type="ECO:0000313" key="7">
    <source>
        <dbReference type="EMBL" id="MZK18681.1"/>
    </source>
</evidence>
<dbReference type="SUPFAM" id="SSF81606">
    <property type="entry name" value="PP2C-like"/>
    <property type="match status" value="1"/>
</dbReference>
<evidence type="ECO:0000313" key="9">
    <source>
        <dbReference type="Proteomes" id="UP000095380"/>
    </source>
</evidence>
<dbReference type="GeneID" id="93135514"/>
<dbReference type="Proteomes" id="UP000446719">
    <property type="component" value="Unassembled WGS sequence"/>
</dbReference>
<evidence type="ECO:0000313" key="11">
    <source>
        <dbReference type="Proteomes" id="UP000095597"/>
    </source>
</evidence>
<feature type="domain" description="PPM-type phosphatase" evidence="2">
    <location>
        <begin position="253"/>
        <end position="464"/>
    </location>
</feature>
<dbReference type="InterPro" id="IPR045768">
    <property type="entry name" value="SpoIIE_N"/>
</dbReference>
<reference evidence="8" key="4">
    <citation type="submission" date="2020-02" db="EMBL/GenBank/DDBJ databases">
        <authorList>
            <person name="Littmann E."/>
            <person name="Sorbara M."/>
        </authorList>
    </citation>
    <scope>NUCLEOTIDE SEQUENCE</scope>
    <source>
        <strain evidence="8">MSK.10.16</strain>
    </source>
</reference>
<evidence type="ECO:0000313" key="10">
    <source>
        <dbReference type="Proteomes" id="UP000095439"/>
    </source>
</evidence>
<sequence length="468" mass="52884">MARIKEQEIFVNPYVVQMDKFAESLQHLSKTFLNMEHYKGTLSKEEIDEMFDKVTGNVCAGCERKEVCLGERREKTYQMMYEIMCAAEEYGAELNMELKKRLKRQCMLAPRFLRESLEVFENAKQILMWNHRMLQTREGYATQLTSFAKMIQYTTRELDAGIFQDEYLEKRIKTALKKENVKMLSIVFYMTQQGKYEVHLTVKAVKGRVILAKDIAFLVGKCIGRTMIPRQGERLVIGGEYGTIACVEGAKFQTLQGIARIGKGLEQISGDTFLMKDLPGGRKGIALSDGMGSGEEAFRDSTMVVEMLEELLEAGFPVETAVQMMNTALVIGREEVKFCTLDVCLFDLYRGSCEFVKAGAAATFIKKKDKVEKIVSTTLPIGVIQNIEIDREVCDLESGDYVVMVTDGVLDALPAKEQEEQMIDIIQNTNIVNPTEFARSILSEVLKYSGEMPLDDMTILVIGLWGVS</sequence>
<dbReference type="EMBL" id="WWSB01000015">
    <property type="protein sequence ID" value="MZK18681.1"/>
    <property type="molecule type" value="Genomic_DNA"/>
</dbReference>
<evidence type="ECO:0000313" key="3">
    <source>
        <dbReference type="EMBL" id="CUM68775.1"/>
    </source>
</evidence>
<dbReference type="EC" id="3.1.3.16" evidence="3"/>
<dbReference type="EMBL" id="CYXO01000001">
    <property type="protein sequence ID" value="CUM68775.1"/>
    <property type="molecule type" value="Genomic_DNA"/>
</dbReference>
<name>A0A173QT80_9FIRM</name>
<organism evidence="3 11">
    <name type="scientific">Dorea longicatena</name>
    <dbReference type="NCBI Taxonomy" id="88431"/>
    <lineage>
        <taxon>Bacteria</taxon>
        <taxon>Bacillati</taxon>
        <taxon>Bacillota</taxon>
        <taxon>Clostridia</taxon>
        <taxon>Lachnospirales</taxon>
        <taxon>Lachnospiraceae</taxon>
        <taxon>Dorea</taxon>
    </lineage>
</organism>
<dbReference type="Proteomes" id="UP000724058">
    <property type="component" value="Unassembled WGS sequence"/>
</dbReference>
<evidence type="ECO:0000313" key="12">
    <source>
        <dbReference type="Proteomes" id="UP000446719"/>
    </source>
</evidence>
<proteinExistence type="predicted"/>
<evidence type="ECO:0000259" key="2">
    <source>
        <dbReference type="SMART" id="SM00331"/>
    </source>
</evidence>
<evidence type="ECO:0000313" key="13">
    <source>
        <dbReference type="Proteomes" id="UP000449249"/>
    </source>
</evidence>
<dbReference type="PANTHER" id="PTHR43156">
    <property type="entry name" value="STAGE II SPORULATION PROTEIN E-RELATED"/>
    <property type="match status" value="1"/>
</dbReference>
<keyword evidence="1 3" id="KW-0378">Hydrolase</keyword>
<protein>
    <submittedName>
        <fullName evidence="6">SpoIIE family protein phosphatase</fullName>
    </submittedName>
    <submittedName>
        <fullName evidence="3">Stage II sporulation protein E</fullName>
        <ecNumber evidence="3">3.1.3.16</ecNumber>
    </submittedName>
</protein>
<reference evidence="8" key="3">
    <citation type="journal article" date="2020" name="Cell Host Microbe">
        <title>Functional and Genomic Variation between Human-Derived Isolates of Lachnospiraceae Reveals Inter- and Intra-Species Diversity.</title>
        <authorList>
            <person name="Sorbara M.T."/>
            <person name="Littmann E.R."/>
            <person name="Fontana E."/>
            <person name="Moody T.U."/>
            <person name="Kohout C.E."/>
            <person name="Gjonbalaj M."/>
            <person name="Eaton V."/>
            <person name="Seok R."/>
            <person name="Leiner I.M."/>
            <person name="Pamer E.G."/>
        </authorList>
    </citation>
    <scope>NUCLEOTIDE SEQUENCE</scope>
    <source>
        <strain evidence="8">MSK.10.16</strain>
    </source>
</reference>
<dbReference type="InterPro" id="IPR001932">
    <property type="entry name" value="PPM-type_phosphatase-like_dom"/>
</dbReference>
<reference evidence="9 10" key="1">
    <citation type="submission" date="2015-09" db="EMBL/GenBank/DDBJ databases">
        <authorList>
            <consortium name="Pathogen Informatics"/>
        </authorList>
    </citation>
    <scope>NUCLEOTIDE SEQUENCE [LARGE SCALE GENOMIC DNA]</scope>
    <source>
        <strain evidence="5 9">2789STDY5608851</strain>
        <strain evidence="4 10">2789STDY5608866</strain>
        <strain evidence="3 11">2789STDY5834961</strain>
    </source>
</reference>